<dbReference type="AlphaFoldDB" id="A0A967C1S7"/>
<dbReference type="Proteomes" id="UP000761264">
    <property type="component" value="Unassembled WGS sequence"/>
</dbReference>
<evidence type="ECO:0000313" key="1">
    <source>
        <dbReference type="EMBL" id="NIA67906.1"/>
    </source>
</evidence>
<dbReference type="RefSeq" id="WP_167221947.1">
    <property type="nucleotide sequence ID" value="NZ_JAAQPH010000003.1"/>
</dbReference>
<accession>A0A967C1S7</accession>
<organism evidence="1 2">
    <name type="scientific">Pelagibius litoralis</name>
    <dbReference type="NCBI Taxonomy" id="374515"/>
    <lineage>
        <taxon>Bacteria</taxon>
        <taxon>Pseudomonadati</taxon>
        <taxon>Pseudomonadota</taxon>
        <taxon>Alphaproteobacteria</taxon>
        <taxon>Rhodospirillales</taxon>
        <taxon>Rhodovibrionaceae</taxon>
        <taxon>Pelagibius</taxon>
    </lineage>
</organism>
<protein>
    <submittedName>
        <fullName evidence="1">Uncharacterized protein</fullName>
    </submittedName>
</protein>
<comment type="caution">
    <text evidence="1">The sequence shown here is derived from an EMBL/GenBank/DDBJ whole genome shotgun (WGS) entry which is preliminary data.</text>
</comment>
<reference evidence="1" key="1">
    <citation type="submission" date="2020-03" db="EMBL/GenBank/DDBJ databases">
        <title>Genome of Pelagibius litoralis DSM 21314T.</title>
        <authorList>
            <person name="Wang G."/>
        </authorList>
    </citation>
    <scope>NUCLEOTIDE SEQUENCE</scope>
    <source>
        <strain evidence="1">DSM 21314</strain>
    </source>
</reference>
<gene>
    <name evidence="1" type="ORF">HBA54_04810</name>
</gene>
<proteinExistence type="predicted"/>
<keyword evidence="2" id="KW-1185">Reference proteome</keyword>
<sequence>MAARLETTPPVPLVPIAQLGQSEVTAAPFAAPDGLAIGTNGTNGTAYENVGDREERAAIMEFCGELPRQEAERLAQEEPEQVSRHFDAKPEPIVWRDRIEALRRTLPPRGITAEWWGDLQAASIGFLEAWGHKAADLGWTAPELFGLDPAAPYERIGAWGLCPMLCGARRRSVVELHNDHAIMMAHGHRQRYGRKPLPHSLPLWELVR</sequence>
<name>A0A967C1S7_9PROT</name>
<evidence type="ECO:0000313" key="2">
    <source>
        <dbReference type="Proteomes" id="UP000761264"/>
    </source>
</evidence>
<dbReference type="EMBL" id="JAAQPH010000003">
    <property type="protein sequence ID" value="NIA67906.1"/>
    <property type="molecule type" value="Genomic_DNA"/>
</dbReference>